<keyword evidence="2" id="KW-1185">Reference proteome</keyword>
<dbReference type="EMBL" id="BQNB010010813">
    <property type="protein sequence ID" value="GJS82283.1"/>
    <property type="molecule type" value="Genomic_DNA"/>
</dbReference>
<dbReference type="InterPro" id="IPR006553">
    <property type="entry name" value="Leu-rich_rpt_Cys-con_subtyp"/>
</dbReference>
<reference evidence="1" key="2">
    <citation type="submission" date="2022-01" db="EMBL/GenBank/DDBJ databases">
        <authorList>
            <person name="Yamashiro T."/>
            <person name="Shiraishi A."/>
            <person name="Satake H."/>
            <person name="Nakayama K."/>
        </authorList>
    </citation>
    <scope>NUCLEOTIDE SEQUENCE</scope>
</reference>
<dbReference type="PANTHER" id="PTHR13318:SF28">
    <property type="entry name" value="CORONATINE-INSENSITIVE PROTEIN HOMOLOG 2"/>
    <property type="match status" value="1"/>
</dbReference>
<dbReference type="SUPFAM" id="SSF52047">
    <property type="entry name" value="RNI-like"/>
    <property type="match status" value="1"/>
</dbReference>
<dbReference type="SMART" id="SM00367">
    <property type="entry name" value="LRR_CC"/>
    <property type="match status" value="3"/>
</dbReference>
<feature type="non-terminal residue" evidence="1">
    <location>
        <position position="407"/>
    </location>
</feature>
<sequence length="407" mass="46245">MTRKHVTVHLHYAPTPLRLSQRFPFLESLTLKGYPYEIGLLQKSGVNIIPWIQEISASFKCLKSLHIRNVAIHDSDLKLLARTRGKDLKVLKIVGCEGISESGLMHISKGCNELRTLCLDRIDQLDEEEGCVKWSQELALRNTGIETFSFRYFCDRLDVKDVALLVKNCSKSLVSLEVNTSYIDDLADAFSHAVKLEHFSGALYRKDMEYGGFKFPSTIRSLGIYDFPETSLLFVYPLLNRLRELEFTYPGNVKADCQCFLIQKCPNLEVLDTEDVCGDKGLQVISQFCLKLRKLRFRNCSGTHVGLIALALGCRKLEYLHIGLMDISNEALECIGTNLKHLRVLYLHVRKDKYDIEKLGIRFQGDMSPEISGTEKLEWDSFPGDIPGRHRRAHIVSVKQLSATVEG</sequence>
<accession>A0ABQ4Z037</accession>
<reference evidence="1" key="1">
    <citation type="journal article" date="2022" name="Int. J. Mol. Sci.">
        <title>Draft Genome of Tanacetum Coccineum: Genomic Comparison of Closely Related Tanacetum-Family Plants.</title>
        <authorList>
            <person name="Yamashiro T."/>
            <person name="Shiraishi A."/>
            <person name="Nakayama K."/>
            <person name="Satake H."/>
        </authorList>
    </citation>
    <scope>NUCLEOTIDE SEQUENCE</scope>
</reference>
<dbReference type="PANTHER" id="PTHR13318">
    <property type="entry name" value="PARTNER OF PAIRED, ISOFORM B-RELATED"/>
    <property type="match status" value="1"/>
</dbReference>
<evidence type="ECO:0000313" key="2">
    <source>
        <dbReference type="Proteomes" id="UP001151760"/>
    </source>
</evidence>
<comment type="caution">
    <text evidence="1">The sequence shown here is derived from an EMBL/GenBank/DDBJ whole genome shotgun (WGS) entry which is preliminary data.</text>
</comment>
<dbReference type="InterPro" id="IPR032675">
    <property type="entry name" value="LRR_dom_sf"/>
</dbReference>
<dbReference type="Gene3D" id="3.80.10.10">
    <property type="entry name" value="Ribonuclease Inhibitor"/>
    <property type="match status" value="1"/>
</dbReference>
<gene>
    <name evidence="1" type="ORF">Tco_0748824</name>
</gene>
<evidence type="ECO:0000313" key="1">
    <source>
        <dbReference type="EMBL" id="GJS82283.1"/>
    </source>
</evidence>
<proteinExistence type="predicted"/>
<protein>
    <submittedName>
        <fullName evidence="1">Uncharacterized protein</fullName>
    </submittedName>
</protein>
<organism evidence="1 2">
    <name type="scientific">Tanacetum coccineum</name>
    <dbReference type="NCBI Taxonomy" id="301880"/>
    <lineage>
        <taxon>Eukaryota</taxon>
        <taxon>Viridiplantae</taxon>
        <taxon>Streptophyta</taxon>
        <taxon>Embryophyta</taxon>
        <taxon>Tracheophyta</taxon>
        <taxon>Spermatophyta</taxon>
        <taxon>Magnoliopsida</taxon>
        <taxon>eudicotyledons</taxon>
        <taxon>Gunneridae</taxon>
        <taxon>Pentapetalae</taxon>
        <taxon>asterids</taxon>
        <taxon>campanulids</taxon>
        <taxon>Asterales</taxon>
        <taxon>Asteraceae</taxon>
        <taxon>Asteroideae</taxon>
        <taxon>Anthemideae</taxon>
        <taxon>Anthemidinae</taxon>
        <taxon>Tanacetum</taxon>
    </lineage>
</organism>
<name>A0ABQ4Z037_9ASTR</name>
<dbReference type="Proteomes" id="UP001151760">
    <property type="component" value="Unassembled WGS sequence"/>
</dbReference>